<evidence type="ECO:0000313" key="2">
    <source>
        <dbReference type="Proteomes" id="UP000280298"/>
    </source>
</evidence>
<name>A0A3Q9EZQ0_9ACTN</name>
<organism evidence="1 2">
    <name type="scientific">Streptomyces cyaneochromogenes</name>
    <dbReference type="NCBI Taxonomy" id="2496836"/>
    <lineage>
        <taxon>Bacteria</taxon>
        <taxon>Bacillati</taxon>
        <taxon>Actinomycetota</taxon>
        <taxon>Actinomycetes</taxon>
        <taxon>Kitasatosporales</taxon>
        <taxon>Streptomycetaceae</taxon>
        <taxon>Streptomyces</taxon>
    </lineage>
</organism>
<evidence type="ECO:0000313" key="1">
    <source>
        <dbReference type="EMBL" id="AZQ39080.1"/>
    </source>
</evidence>
<dbReference type="KEGG" id="scya:EJ357_41290"/>
<dbReference type="AlphaFoldDB" id="A0A3Q9EZQ0"/>
<keyword evidence="2" id="KW-1185">Reference proteome</keyword>
<dbReference type="RefSeq" id="WP_126397016.1">
    <property type="nucleotide sequence ID" value="NZ_CP034539.1"/>
</dbReference>
<protein>
    <submittedName>
        <fullName evidence="1">Uncharacterized protein</fullName>
    </submittedName>
</protein>
<reference evidence="1 2" key="1">
    <citation type="journal article" date="2019" name="Int. J. Syst. Evol. Microbiol.">
        <title>Streptomyces cyaneochromogenes sp. nov., a blue pigment-producing actinomycete from manganese-contaminated soil.</title>
        <authorList>
            <person name="Tang X."/>
            <person name="Zhao J."/>
            <person name="Li K."/>
            <person name="Chen Z."/>
            <person name="Sun Y."/>
            <person name="Gao J."/>
        </authorList>
    </citation>
    <scope>NUCLEOTIDE SEQUENCE [LARGE SCALE GENOMIC DNA]</scope>
    <source>
        <strain evidence="1 2">MK-45</strain>
    </source>
</reference>
<gene>
    <name evidence="1" type="ORF">EJ357_41290</name>
</gene>
<sequence length="114" mass="12585">MVSVNSLPIDGETITSTVDLAWGMQLSTSTRKDIEARTGELIGHLNLLVGQCLNEDESEDTLRLLRMVERHVAMSNRPTSRSPVHDAYAYMRDSAVFASTLLSIYQKTNGAEEG</sequence>
<proteinExistence type="predicted"/>
<dbReference type="EMBL" id="CP034539">
    <property type="protein sequence ID" value="AZQ39080.1"/>
    <property type="molecule type" value="Genomic_DNA"/>
</dbReference>
<dbReference type="OrthoDB" id="4223559at2"/>
<dbReference type="Proteomes" id="UP000280298">
    <property type="component" value="Chromosome"/>
</dbReference>
<accession>A0A3Q9EZQ0</accession>